<comment type="caution">
    <text evidence="1">The sequence shown here is derived from an EMBL/GenBank/DDBJ whole genome shotgun (WGS) entry which is preliminary data.</text>
</comment>
<protein>
    <submittedName>
        <fullName evidence="1">Uncharacterized protein</fullName>
    </submittedName>
</protein>
<dbReference type="EMBL" id="JACLAN010000013">
    <property type="protein sequence ID" value="MBC8674284.1"/>
    <property type="molecule type" value="Genomic_DNA"/>
</dbReference>
<organism evidence="1">
    <name type="scientific">Aeromonas hydrophila</name>
    <dbReference type="NCBI Taxonomy" id="644"/>
    <lineage>
        <taxon>Bacteria</taxon>
        <taxon>Pseudomonadati</taxon>
        <taxon>Pseudomonadota</taxon>
        <taxon>Gammaproteobacteria</taxon>
        <taxon>Aeromonadales</taxon>
        <taxon>Aeromonadaceae</taxon>
        <taxon>Aeromonas</taxon>
    </lineage>
</organism>
<evidence type="ECO:0000313" key="1">
    <source>
        <dbReference type="EMBL" id="MBC8674284.1"/>
    </source>
</evidence>
<accession>A0A926FKC4</accession>
<reference evidence="1" key="1">
    <citation type="submission" date="2020-07" db="EMBL/GenBank/DDBJ databases">
        <title>Carbapenem Resistant Aeromonas hydrophila Carrying blacphA7 Isolated from Two Solid Organ Transplant Patients.</title>
        <authorList>
            <person name="Hilt E."/>
            <person name="Fitzwater S.P."/>
            <person name="Ward K."/>
            <person name="De St Maurice A."/>
            <person name="Chandrasekaran S."/>
            <person name="Garner O.B."/>
            <person name="Yang S."/>
        </authorList>
    </citation>
    <scope>NUCLEOTIDE SEQUENCE</scope>
    <source>
        <strain evidence="1">B-1</strain>
    </source>
</reference>
<dbReference type="AlphaFoldDB" id="A0A926FKC4"/>
<sequence>MPARSRGQAFVERSSSVYQWSAAQDDGIWREYLGLRRQQTELLAVATAANVMEAGYEPPSLAPSAALSALRRVVQYPNLI</sequence>
<proteinExistence type="predicted"/>
<gene>
    <name evidence="1" type="ORF">H2136_20200</name>
</gene>
<name>A0A926FKC4_AERHY</name>